<dbReference type="Proteomes" id="UP001597018">
    <property type="component" value="Unassembled WGS sequence"/>
</dbReference>
<feature type="DNA-binding region" description="H-T-H motif" evidence="4">
    <location>
        <begin position="39"/>
        <end position="58"/>
    </location>
</feature>
<dbReference type="PROSITE" id="PS50977">
    <property type="entry name" value="HTH_TETR_2"/>
    <property type="match status" value="1"/>
</dbReference>
<dbReference type="SUPFAM" id="SSF46689">
    <property type="entry name" value="Homeodomain-like"/>
    <property type="match status" value="1"/>
</dbReference>
<dbReference type="Gene3D" id="1.10.357.10">
    <property type="entry name" value="Tetracycline Repressor, domain 2"/>
    <property type="match status" value="1"/>
</dbReference>
<protein>
    <submittedName>
        <fullName evidence="6">TetR/AcrR family transcriptional regulator</fullName>
    </submittedName>
</protein>
<dbReference type="PROSITE" id="PS01081">
    <property type="entry name" value="HTH_TETR_1"/>
    <property type="match status" value="1"/>
</dbReference>
<keyword evidence="2 4" id="KW-0238">DNA-binding</keyword>
<feature type="domain" description="HTH tetR-type" evidence="5">
    <location>
        <begin position="16"/>
        <end position="76"/>
    </location>
</feature>
<dbReference type="EMBL" id="JBHTIW010000003">
    <property type="protein sequence ID" value="MFD0919438.1"/>
    <property type="molecule type" value="Genomic_DNA"/>
</dbReference>
<accession>A0ABW3FNM3</accession>
<keyword evidence="3" id="KW-0804">Transcription</keyword>
<evidence type="ECO:0000259" key="5">
    <source>
        <dbReference type="PROSITE" id="PS50977"/>
    </source>
</evidence>
<proteinExistence type="predicted"/>
<keyword evidence="1" id="KW-0805">Transcription regulation</keyword>
<evidence type="ECO:0000256" key="2">
    <source>
        <dbReference type="ARBA" id="ARBA00023125"/>
    </source>
</evidence>
<sequence>MVAKTETARAARGDAEGRRRDILASAEQLLEESGYAALTVRAIAAGAGVSAGTVYQYFNGKEDVFVALMARRLQEVQAVLAELDRGIGIAGVLREILPHITELWRRLGRSAPQWEAKVLAGGRRGKGVVTSATVYRRTLDALERALRETAEACGQTLIDDPALPHWVWDALIGIADDVLLGGSRQSRVRPKRLVEFATEAIERSIVAGSDQG</sequence>
<evidence type="ECO:0000313" key="7">
    <source>
        <dbReference type="Proteomes" id="UP001597018"/>
    </source>
</evidence>
<dbReference type="PANTHER" id="PTHR30055">
    <property type="entry name" value="HTH-TYPE TRANSCRIPTIONAL REGULATOR RUTR"/>
    <property type="match status" value="1"/>
</dbReference>
<dbReference type="Pfam" id="PF00440">
    <property type="entry name" value="TetR_N"/>
    <property type="match status" value="1"/>
</dbReference>
<evidence type="ECO:0000313" key="6">
    <source>
        <dbReference type="EMBL" id="MFD0919438.1"/>
    </source>
</evidence>
<dbReference type="PANTHER" id="PTHR30055:SF234">
    <property type="entry name" value="HTH-TYPE TRANSCRIPTIONAL REGULATOR BETI"/>
    <property type="match status" value="1"/>
</dbReference>
<comment type="caution">
    <text evidence="6">The sequence shown here is derived from an EMBL/GenBank/DDBJ whole genome shotgun (WGS) entry which is preliminary data.</text>
</comment>
<dbReference type="InterPro" id="IPR001647">
    <property type="entry name" value="HTH_TetR"/>
</dbReference>
<reference evidence="7" key="1">
    <citation type="journal article" date="2019" name="Int. J. Syst. Evol. Microbiol.">
        <title>The Global Catalogue of Microorganisms (GCM) 10K type strain sequencing project: providing services to taxonomists for standard genome sequencing and annotation.</title>
        <authorList>
            <consortium name="The Broad Institute Genomics Platform"/>
            <consortium name="The Broad Institute Genome Sequencing Center for Infectious Disease"/>
            <person name="Wu L."/>
            <person name="Ma J."/>
        </authorList>
    </citation>
    <scope>NUCLEOTIDE SEQUENCE [LARGE SCALE GENOMIC DNA]</scope>
    <source>
        <strain evidence="7">CCUG 56401</strain>
    </source>
</reference>
<evidence type="ECO:0000256" key="4">
    <source>
        <dbReference type="PROSITE-ProRule" id="PRU00335"/>
    </source>
</evidence>
<evidence type="ECO:0000256" key="1">
    <source>
        <dbReference type="ARBA" id="ARBA00023015"/>
    </source>
</evidence>
<dbReference type="InterPro" id="IPR023772">
    <property type="entry name" value="DNA-bd_HTH_TetR-type_CS"/>
</dbReference>
<dbReference type="InterPro" id="IPR009057">
    <property type="entry name" value="Homeodomain-like_sf"/>
</dbReference>
<keyword evidence="7" id="KW-1185">Reference proteome</keyword>
<dbReference type="InterPro" id="IPR050109">
    <property type="entry name" value="HTH-type_TetR-like_transc_reg"/>
</dbReference>
<dbReference type="RefSeq" id="WP_263252764.1">
    <property type="nucleotide sequence ID" value="NZ_BAABLT010000001.1"/>
</dbReference>
<gene>
    <name evidence="6" type="ORF">ACFQ16_06765</name>
</gene>
<organism evidence="6 7">
    <name type="scientific">Saccharopolyspora rosea</name>
    <dbReference type="NCBI Taxonomy" id="524884"/>
    <lineage>
        <taxon>Bacteria</taxon>
        <taxon>Bacillati</taxon>
        <taxon>Actinomycetota</taxon>
        <taxon>Actinomycetes</taxon>
        <taxon>Pseudonocardiales</taxon>
        <taxon>Pseudonocardiaceae</taxon>
        <taxon>Saccharopolyspora</taxon>
    </lineage>
</organism>
<evidence type="ECO:0000256" key="3">
    <source>
        <dbReference type="ARBA" id="ARBA00023163"/>
    </source>
</evidence>
<name>A0ABW3FNM3_9PSEU</name>
<dbReference type="PRINTS" id="PR00455">
    <property type="entry name" value="HTHTETR"/>
</dbReference>